<proteinExistence type="predicted"/>
<organism evidence="1 2">
    <name type="scientific">Methylorubrum populi</name>
    <dbReference type="NCBI Taxonomy" id="223967"/>
    <lineage>
        <taxon>Bacteria</taxon>
        <taxon>Pseudomonadati</taxon>
        <taxon>Pseudomonadota</taxon>
        <taxon>Alphaproteobacteria</taxon>
        <taxon>Hyphomicrobiales</taxon>
        <taxon>Methylobacteriaceae</taxon>
        <taxon>Methylorubrum</taxon>
    </lineage>
</organism>
<name>A0A169RGI6_9HYPH</name>
<evidence type="ECO:0000313" key="2">
    <source>
        <dbReference type="Proteomes" id="UP000218288"/>
    </source>
</evidence>
<evidence type="ECO:0000313" key="1">
    <source>
        <dbReference type="EMBL" id="BAU93442.1"/>
    </source>
</evidence>
<dbReference type="EMBL" id="AP014809">
    <property type="protein sequence ID" value="BAU93442.1"/>
    <property type="molecule type" value="Genomic_DNA"/>
</dbReference>
<dbReference type="AlphaFoldDB" id="A0A169RGI6"/>
<sequence>MTLHILRTPSCARPFWATHEMFSTAAGQRIWTDCCACKVPAEDTVSRVITSWDYPHGGLGSYEAPYTQEADFPTGAYYDPRIETVCAEGCGCKANPRKRWGMSLRAAMRDGA</sequence>
<accession>A0A169RGI6</accession>
<gene>
    <name evidence="1" type="ORF">MPPM_4837</name>
</gene>
<reference evidence="1 2" key="1">
    <citation type="journal article" date="2016" name="Genome Announc.">
        <title>Complete Genome Sequence of Methylobacterium populi P-1M, Isolated from Pink-Pigmented Household Biofilm.</title>
        <authorList>
            <person name="Morohoshi T."/>
            <person name="Ikeda T."/>
        </authorList>
    </citation>
    <scope>NUCLEOTIDE SEQUENCE [LARGE SCALE GENOMIC DNA]</scope>
    <source>
        <strain evidence="1 2">P-1M</strain>
    </source>
</reference>
<dbReference type="Proteomes" id="UP000218288">
    <property type="component" value="Chromosome"/>
</dbReference>
<dbReference type="RefSeq" id="WP_096487168.1">
    <property type="nucleotide sequence ID" value="NZ_AP014809.1"/>
</dbReference>
<protein>
    <submittedName>
        <fullName evidence="1">Uncharacterized protein</fullName>
    </submittedName>
</protein>